<protein>
    <submittedName>
        <fullName evidence="1">Uncharacterized protein</fullName>
    </submittedName>
</protein>
<dbReference type="AlphaFoldDB" id="K9TP94"/>
<proteinExistence type="predicted"/>
<dbReference type="EMBL" id="CP003607">
    <property type="protein sequence ID" value="AFY83981.1"/>
    <property type="molecule type" value="Genomic_DNA"/>
</dbReference>
<dbReference type="Proteomes" id="UP000010367">
    <property type="component" value="Chromosome"/>
</dbReference>
<dbReference type="InParanoid" id="K9TP94"/>
<dbReference type="STRING" id="56110.Oscil6304_4463"/>
<gene>
    <name evidence="1" type="ORF">Oscil6304_4463</name>
</gene>
<evidence type="ECO:0000313" key="1">
    <source>
        <dbReference type="EMBL" id="AFY83981.1"/>
    </source>
</evidence>
<name>K9TP94_9CYAN</name>
<dbReference type="RefSeq" id="WP_015150603.1">
    <property type="nucleotide sequence ID" value="NC_019693.1"/>
</dbReference>
<dbReference type="OrthoDB" id="507330at2"/>
<organism evidence="1 2">
    <name type="scientific">Oscillatoria acuminata PCC 6304</name>
    <dbReference type="NCBI Taxonomy" id="56110"/>
    <lineage>
        <taxon>Bacteria</taxon>
        <taxon>Bacillati</taxon>
        <taxon>Cyanobacteriota</taxon>
        <taxon>Cyanophyceae</taxon>
        <taxon>Oscillatoriophycideae</taxon>
        <taxon>Oscillatoriales</taxon>
        <taxon>Oscillatoriaceae</taxon>
        <taxon>Oscillatoria</taxon>
    </lineage>
</organism>
<reference evidence="1 2" key="1">
    <citation type="submission" date="2012-06" db="EMBL/GenBank/DDBJ databases">
        <title>Finished chromosome of genome of Oscillatoria acuminata PCC 6304.</title>
        <authorList>
            <consortium name="US DOE Joint Genome Institute"/>
            <person name="Gugger M."/>
            <person name="Coursin T."/>
            <person name="Rippka R."/>
            <person name="Tandeau De Marsac N."/>
            <person name="Huntemann M."/>
            <person name="Wei C.-L."/>
            <person name="Han J."/>
            <person name="Detter J.C."/>
            <person name="Han C."/>
            <person name="Tapia R."/>
            <person name="Davenport K."/>
            <person name="Daligault H."/>
            <person name="Erkkila T."/>
            <person name="Gu W."/>
            <person name="Munk A.C.C."/>
            <person name="Teshima H."/>
            <person name="Xu Y."/>
            <person name="Chain P."/>
            <person name="Chen A."/>
            <person name="Krypides N."/>
            <person name="Mavromatis K."/>
            <person name="Markowitz V."/>
            <person name="Szeto E."/>
            <person name="Ivanova N."/>
            <person name="Mikhailova N."/>
            <person name="Ovchinnikova G."/>
            <person name="Pagani I."/>
            <person name="Pati A."/>
            <person name="Goodwin L."/>
            <person name="Peters L."/>
            <person name="Pitluck S."/>
            <person name="Woyke T."/>
            <person name="Kerfeld C."/>
        </authorList>
    </citation>
    <scope>NUCLEOTIDE SEQUENCE [LARGE SCALE GENOMIC DNA]</scope>
    <source>
        <strain evidence="1 2">PCC 6304</strain>
    </source>
</reference>
<dbReference type="HOGENOM" id="CLU_1004142_0_0_3"/>
<keyword evidence="2" id="KW-1185">Reference proteome</keyword>
<evidence type="ECO:0000313" key="2">
    <source>
        <dbReference type="Proteomes" id="UP000010367"/>
    </source>
</evidence>
<dbReference type="KEGG" id="oac:Oscil6304_4463"/>
<sequence length="279" mass="31756">MAKRLTLHLQQNTTLERVSAILDFIENHPQNDLEELASICNLGLAVLQKNVFPFLRNISILERQTKIPSLTHQGKVAADILQKHPDLLGEFFHSLIYQLHLQEPNKRFSWAYATVVQKLWARQEVVLSMPEKKALVGETIESASLQYQQPTSDIAFSDTSIAGILNWLRTLSPPVIEPQGKSEVFSRRYFCSAPVVVKSIDSIYKQQQRTYGVKIFLKEEIKDSICQMLVLDPSGLEGSLDNAKRTYDYDCGGFFDWGYEGGYGQWISLTKSPDWTELV</sequence>
<accession>K9TP94</accession>